<name>A0AAV9XK17_9PEZI</name>
<dbReference type="Pfam" id="PF10544">
    <property type="entry name" value="T5orf172"/>
    <property type="match status" value="1"/>
</dbReference>
<feature type="region of interest" description="Disordered" evidence="1">
    <location>
        <begin position="620"/>
        <end position="659"/>
    </location>
</feature>
<feature type="region of interest" description="Disordered" evidence="1">
    <location>
        <begin position="274"/>
        <end position="314"/>
    </location>
</feature>
<feature type="region of interest" description="Disordered" evidence="1">
    <location>
        <begin position="539"/>
        <end position="579"/>
    </location>
</feature>
<feature type="region of interest" description="Disordered" evidence="1">
    <location>
        <begin position="17"/>
        <end position="73"/>
    </location>
</feature>
<feature type="region of interest" description="Disordered" evidence="1">
    <location>
        <begin position="483"/>
        <end position="527"/>
    </location>
</feature>
<sequence>MPYISSTPEALAARLIGRSDSRNPATTCRGISISTGKPCRRSIASKAPNGYKKSSPSASSQGGEGSGDGANPAEEFFCWQHKDQAADTVVLHRSESQKMRRLEGRSSLDTLVEVILGPEAGEDGGSAGVGPGQTEVIIRRETLLGDDEVMVVRKNTIVKKDAKIVKEARKKGEGKRAVWDALHGQNKGSPETGGLQHPIPSHGSSKRPQHSVSANRISTQSMGPIMETPVDTYPPNNELKQPTTYHRPQPTASYQPQRRPSLLAQLFCCLNLDESSPPPPVRPQAHNQHQPHPQMQPARPQHVQDPPPPMPQQQQHNMAMYPNFTPYHQPPPIQPPIQVQTTPIQFAPPPPPPQLQRPIVLHPELNLPPTPIQTIRFSNPRIFAPPLPPPQAIFPPNIHSTNGWDDPSIEAELSSSSDEDSDDDTQTVIIPAETRDHLNPILPSHLSAKTRALITTEMNKPISQKDMPGYIYIFWLKDESAAPPPPAAPIGQVLSRGMPVPAPSAPPSSFPSAPQTPPNKSSRKYSYIRDPGSAALFRAVDDDYSDDDEATSPTAGNRRSRGASITTTSTTTSSTPREKRVLLKIGRAQNVQRRLHQWSQQCGYNLQLLRYYPYVPLGSAEASESGRGKSPTPGSTATGVAAEGGNTTTQTGSGKPAQKVPFSHRVERLIHLELRDDYYNKPHVCETCKRIHKEWFAVPGNRDGVKRVDEVIKRWCRWAEGVEGAVNRREQGVVSDGLGHRRGDSGSTTGERDKVVAGVRGVERMVWREGYVEEEAVADDGEDEEGRRRRLERAERMGTFGFL</sequence>
<feature type="compositionally biased region" description="Polar residues" evidence="1">
    <location>
        <begin position="210"/>
        <end position="222"/>
    </location>
</feature>
<feature type="domain" description="Bacteriophage T5 Orf172 DNA-binding" evidence="2">
    <location>
        <begin position="577"/>
        <end position="715"/>
    </location>
</feature>
<reference evidence="3 4" key="1">
    <citation type="submission" date="2019-10" db="EMBL/GenBank/DDBJ databases">
        <authorList>
            <person name="Palmer J.M."/>
        </authorList>
    </citation>
    <scope>NUCLEOTIDE SEQUENCE [LARGE SCALE GENOMIC DNA]</scope>
    <source>
        <strain evidence="3 4">TWF694</strain>
    </source>
</reference>
<dbReference type="InterPro" id="IPR053006">
    <property type="entry name" value="Meiosis_regulatory"/>
</dbReference>
<dbReference type="PANTHER" id="PTHR28094:SF2">
    <property type="entry name" value="BACTERIOPHAGE T5 ORF172 DNA-BINDING DOMAIN-CONTAINING PROTEIN"/>
    <property type="match status" value="1"/>
</dbReference>
<feature type="compositionally biased region" description="Low complexity" evidence="1">
    <location>
        <begin position="566"/>
        <end position="575"/>
    </location>
</feature>
<dbReference type="EMBL" id="JAVHJO010000002">
    <property type="protein sequence ID" value="KAK6542484.1"/>
    <property type="molecule type" value="Genomic_DNA"/>
</dbReference>
<dbReference type="AlphaFoldDB" id="A0AAV9XK17"/>
<dbReference type="Proteomes" id="UP001365542">
    <property type="component" value="Unassembled WGS sequence"/>
</dbReference>
<feature type="region of interest" description="Disordered" evidence="1">
    <location>
        <begin position="183"/>
        <end position="257"/>
    </location>
</feature>
<gene>
    <name evidence="3" type="ORF">TWF694_006437</name>
</gene>
<feature type="compositionally biased region" description="Polar residues" evidence="1">
    <location>
        <begin position="234"/>
        <end position="257"/>
    </location>
</feature>
<dbReference type="InterPro" id="IPR018306">
    <property type="entry name" value="Phage_T5_Orf172_DNA-bd"/>
</dbReference>
<protein>
    <recommendedName>
        <fullName evidence="2">Bacteriophage T5 Orf172 DNA-binding domain-containing protein</fullName>
    </recommendedName>
</protein>
<evidence type="ECO:0000259" key="2">
    <source>
        <dbReference type="SMART" id="SM00974"/>
    </source>
</evidence>
<feature type="compositionally biased region" description="Pro residues" evidence="1">
    <location>
        <begin position="500"/>
        <end position="517"/>
    </location>
</feature>
<dbReference type="PANTHER" id="PTHR28094">
    <property type="entry name" value="MEIOTICALLY UP-REGULATED GENE 113 PROTEIN"/>
    <property type="match status" value="1"/>
</dbReference>
<feature type="region of interest" description="Disordered" evidence="1">
    <location>
        <begin position="396"/>
        <end position="424"/>
    </location>
</feature>
<dbReference type="SMART" id="SM00974">
    <property type="entry name" value="T5orf172"/>
    <property type="match status" value="1"/>
</dbReference>
<evidence type="ECO:0000256" key="1">
    <source>
        <dbReference type="SAM" id="MobiDB-lite"/>
    </source>
</evidence>
<feature type="compositionally biased region" description="Polar residues" evidence="1">
    <location>
        <begin position="52"/>
        <end position="61"/>
    </location>
</feature>
<evidence type="ECO:0000313" key="4">
    <source>
        <dbReference type="Proteomes" id="UP001365542"/>
    </source>
</evidence>
<feature type="compositionally biased region" description="Low complexity" evidence="1">
    <location>
        <begin position="283"/>
        <end position="304"/>
    </location>
</feature>
<accession>A0AAV9XK17</accession>
<keyword evidence="4" id="KW-1185">Reference proteome</keyword>
<evidence type="ECO:0000313" key="3">
    <source>
        <dbReference type="EMBL" id="KAK6542484.1"/>
    </source>
</evidence>
<organism evidence="3 4">
    <name type="scientific">Orbilia ellipsospora</name>
    <dbReference type="NCBI Taxonomy" id="2528407"/>
    <lineage>
        <taxon>Eukaryota</taxon>
        <taxon>Fungi</taxon>
        <taxon>Dikarya</taxon>
        <taxon>Ascomycota</taxon>
        <taxon>Pezizomycotina</taxon>
        <taxon>Orbiliomycetes</taxon>
        <taxon>Orbiliales</taxon>
        <taxon>Orbiliaceae</taxon>
        <taxon>Orbilia</taxon>
    </lineage>
</organism>
<proteinExistence type="predicted"/>
<comment type="caution">
    <text evidence="3">The sequence shown here is derived from an EMBL/GenBank/DDBJ whole genome shotgun (WGS) entry which is preliminary data.</text>
</comment>